<dbReference type="GO" id="GO:1904680">
    <property type="term" value="F:peptide transmembrane transporter activity"/>
    <property type="evidence" value="ECO:0007669"/>
    <property type="project" value="TreeGrafter"/>
</dbReference>
<dbReference type="PIRSF" id="PIRSF002741">
    <property type="entry name" value="MppA"/>
    <property type="match status" value="1"/>
</dbReference>
<proteinExistence type="predicted"/>
<dbReference type="CDD" id="cd08513">
    <property type="entry name" value="PBP2_thermophilic_Hb8_like"/>
    <property type="match status" value="1"/>
</dbReference>
<evidence type="ECO:0000259" key="2">
    <source>
        <dbReference type="Pfam" id="PF00496"/>
    </source>
</evidence>
<protein>
    <submittedName>
        <fullName evidence="3">Peptide ABC transporter substrate-binding protein</fullName>
    </submittedName>
</protein>
<reference evidence="3" key="1">
    <citation type="submission" date="2019-09" db="EMBL/GenBank/DDBJ databases">
        <title>Characterisation of the sponge microbiome using genome-centric metagenomics.</title>
        <authorList>
            <person name="Engelberts J.P."/>
            <person name="Robbins S.J."/>
            <person name="De Goeij J.M."/>
            <person name="Aranda M."/>
            <person name="Bell S.C."/>
            <person name="Webster N.S."/>
        </authorList>
    </citation>
    <scope>NUCLEOTIDE SEQUENCE</scope>
    <source>
        <strain evidence="3">SB0661_bin_32</strain>
    </source>
</reference>
<feature type="domain" description="Solute-binding protein family 5" evidence="2">
    <location>
        <begin position="131"/>
        <end position="462"/>
    </location>
</feature>
<dbReference type="InterPro" id="IPR039424">
    <property type="entry name" value="SBP_5"/>
</dbReference>
<accession>A0A6B1D5L1</accession>
<dbReference type="InterPro" id="IPR000914">
    <property type="entry name" value="SBP_5_dom"/>
</dbReference>
<sequence>MPNAPCDPPTGARQSIFNSFPFITSLSTGEHPMKRYSVWMAILIFSLVIVGCVAAAPAGEMMEDEGPKVLVVGTSQEPENVFVMWGSTRTGSDVMSFMWRKPISFGGDNQPFAEILESLPSQADGTWVVDEEAGTMQVTYKFRQGLKWSDGEEITVHDLAMAFEITSDPNYIYYSESFPVESIEVVDDYTAILHYKGINLFPDQEVRTHVIPEHVYRPLWEEAKAKGGNVWENFGNIEQVAIKPVVNGPYMLEEWVPGSHIRLVRNPHFNVGEEPSIDEVLYRIIPDLNSLAVSVASGQVHLTDGWLSLEQANAMESAPEVDPIFVPALWLEHATIQVNRPPLSDKLVRQAVLTAIDRDGINEALFKGQQPPAHSWINSAHPAYNPDVRQYNYDPDEALRLLAEAGYTPNADGQLADSDGNLLEIPIITISGDRTREQVSALVQAQWQEIGITTEVKPVSARLLFSETLFDPPNFEGIAIWRWVFNARVEPRGFWYPGESAAQLDQLFAEGNTWAENERNKELIDMIDAELDQEKRYALLQEQQAIWAEELPVLPIYWHVRVATVNTALEGYQPADQAMVGWNVETWELE</sequence>
<dbReference type="InterPro" id="IPR030678">
    <property type="entry name" value="Peptide/Ni-bd"/>
</dbReference>
<dbReference type="Gene3D" id="3.10.105.10">
    <property type="entry name" value="Dipeptide-binding Protein, Domain 3"/>
    <property type="match status" value="1"/>
</dbReference>
<organism evidence="3">
    <name type="scientific">Caldilineaceae bacterium SB0661_bin_32</name>
    <dbReference type="NCBI Taxonomy" id="2605255"/>
    <lineage>
        <taxon>Bacteria</taxon>
        <taxon>Bacillati</taxon>
        <taxon>Chloroflexota</taxon>
        <taxon>Caldilineae</taxon>
        <taxon>Caldilineales</taxon>
        <taxon>Caldilineaceae</taxon>
    </lineage>
</organism>
<gene>
    <name evidence="3" type="ORF">F4X14_07490</name>
</gene>
<comment type="caution">
    <text evidence="3">The sequence shown here is derived from an EMBL/GenBank/DDBJ whole genome shotgun (WGS) entry which is preliminary data.</text>
</comment>
<dbReference type="Pfam" id="PF00496">
    <property type="entry name" value="SBP_bac_5"/>
    <property type="match status" value="1"/>
</dbReference>
<keyword evidence="1" id="KW-0472">Membrane</keyword>
<evidence type="ECO:0000313" key="3">
    <source>
        <dbReference type="EMBL" id="MYC94799.1"/>
    </source>
</evidence>
<dbReference type="PANTHER" id="PTHR30290">
    <property type="entry name" value="PERIPLASMIC BINDING COMPONENT OF ABC TRANSPORTER"/>
    <property type="match status" value="1"/>
</dbReference>
<dbReference type="GO" id="GO:0042597">
    <property type="term" value="C:periplasmic space"/>
    <property type="evidence" value="ECO:0007669"/>
    <property type="project" value="UniProtKB-ARBA"/>
</dbReference>
<keyword evidence="1" id="KW-1133">Transmembrane helix</keyword>
<dbReference type="AlphaFoldDB" id="A0A6B1D5L1"/>
<dbReference type="EMBL" id="VXMH01000033">
    <property type="protein sequence ID" value="MYC94799.1"/>
    <property type="molecule type" value="Genomic_DNA"/>
</dbReference>
<dbReference type="GO" id="GO:0015833">
    <property type="term" value="P:peptide transport"/>
    <property type="evidence" value="ECO:0007669"/>
    <property type="project" value="TreeGrafter"/>
</dbReference>
<dbReference type="SUPFAM" id="SSF53850">
    <property type="entry name" value="Periplasmic binding protein-like II"/>
    <property type="match status" value="1"/>
</dbReference>
<dbReference type="Gene3D" id="3.40.190.10">
    <property type="entry name" value="Periplasmic binding protein-like II"/>
    <property type="match status" value="1"/>
</dbReference>
<name>A0A6B1D5L1_9CHLR</name>
<evidence type="ECO:0000256" key="1">
    <source>
        <dbReference type="SAM" id="Phobius"/>
    </source>
</evidence>
<keyword evidence="1" id="KW-0812">Transmembrane</keyword>
<feature type="transmembrane region" description="Helical" evidence="1">
    <location>
        <begin position="36"/>
        <end position="58"/>
    </location>
</feature>
<dbReference type="GO" id="GO:0043190">
    <property type="term" value="C:ATP-binding cassette (ABC) transporter complex"/>
    <property type="evidence" value="ECO:0007669"/>
    <property type="project" value="InterPro"/>
</dbReference>